<keyword evidence="3" id="KW-1185">Reference proteome</keyword>
<accession>A0AA39J7N7</accession>
<organism evidence="2 3">
    <name type="scientific">Armillaria tabescens</name>
    <name type="common">Ringless honey mushroom</name>
    <name type="synonym">Agaricus tabescens</name>
    <dbReference type="NCBI Taxonomy" id="1929756"/>
    <lineage>
        <taxon>Eukaryota</taxon>
        <taxon>Fungi</taxon>
        <taxon>Dikarya</taxon>
        <taxon>Basidiomycota</taxon>
        <taxon>Agaricomycotina</taxon>
        <taxon>Agaricomycetes</taxon>
        <taxon>Agaricomycetidae</taxon>
        <taxon>Agaricales</taxon>
        <taxon>Marasmiineae</taxon>
        <taxon>Physalacriaceae</taxon>
        <taxon>Desarmillaria</taxon>
    </lineage>
</organism>
<evidence type="ECO:0000313" key="2">
    <source>
        <dbReference type="EMBL" id="KAK0436329.1"/>
    </source>
</evidence>
<sequence length="205" mass="23723">MVSRRTEEEHRTAHNASSRRSYQKNRHAINQHRRETYHAAGKSRKQKSQLEPLICRAARNIDVEVNSGETHMQRSSDIAEALDQLERLGQRFNMLTESSPRRFADKVYHDYVSTFEPSRPRGCRRPIETAIARLSHLKESGHEYEHVVLNVAGVGKEMERVQNVLKPIHQLVTWLEDILCAAMESLDDLQSKYNNKDLAFCSNDN</sequence>
<dbReference type="Proteomes" id="UP001175211">
    <property type="component" value="Unassembled WGS sequence"/>
</dbReference>
<evidence type="ECO:0000256" key="1">
    <source>
        <dbReference type="SAM" id="MobiDB-lite"/>
    </source>
</evidence>
<dbReference type="EMBL" id="JAUEPS010000127">
    <property type="protein sequence ID" value="KAK0436329.1"/>
    <property type="molecule type" value="Genomic_DNA"/>
</dbReference>
<comment type="caution">
    <text evidence="2">The sequence shown here is derived from an EMBL/GenBank/DDBJ whole genome shotgun (WGS) entry which is preliminary data.</text>
</comment>
<protein>
    <submittedName>
        <fullName evidence="2">Uncharacterized protein</fullName>
    </submittedName>
</protein>
<dbReference type="AlphaFoldDB" id="A0AA39J7N7"/>
<reference evidence="2" key="1">
    <citation type="submission" date="2023-06" db="EMBL/GenBank/DDBJ databases">
        <authorList>
            <consortium name="Lawrence Berkeley National Laboratory"/>
            <person name="Ahrendt S."/>
            <person name="Sahu N."/>
            <person name="Indic B."/>
            <person name="Wong-Bajracharya J."/>
            <person name="Merenyi Z."/>
            <person name="Ke H.-M."/>
            <person name="Monk M."/>
            <person name="Kocsube S."/>
            <person name="Drula E."/>
            <person name="Lipzen A."/>
            <person name="Balint B."/>
            <person name="Henrissat B."/>
            <person name="Andreopoulos B."/>
            <person name="Martin F.M."/>
            <person name="Harder C.B."/>
            <person name="Rigling D."/>
            <person name="Ford K.L."/>
            <person name="Foster G.D."/>
            <person name="Pangilinan J."/>
            <person name="Papanicolaou A."/>
            <person name="Barry K."/>
            <person name="LaButti K."/>
            <person name="Viragh M."/>
            <person name="Koriabine M."/>
            <person name="Yan M."/>
            <person name="Riley R."/>
            <person name="Champramary S."/>
            <person name="Plett K.L."/>
            <person name="Tsai I.J."/>
            <person name="Slot J."/>
            <person name="Sipos G."/>
            <person name="Plett J."/>
            <person name="Nagy L.G."/>
            <person name="Grigoriev I.V."/>
        </authorList>
    </citation>
    <scope>NUCLEOTIDE SEQUENCE</scope>
    <source>
        <strain evidence="2">CCBAS 213</strain>
    </source>
</reference>
<feature type="compositionally biased region" description="Basic and acidic residues" evidence="1">
    <location>
        <begin position="1"/>
        <end position="12"/>
    </location>
</feature>
<dbReference type="RefSeq" id="XP_060322251.1">
    <property type="nucleotide sequence ID" value="XM_060478660.1"/>
</dbReference>
<dbReference type="GeneID" id="85362208"/>
<name>A0AA39J7N7_ARMTA</name>
<gene>
    <name evidence="2" type="ORF">EV420DRAFT_1652538</name>
</gene>
<proteinExistence type="predicted"/>
<feature type="region of interest" description="Disordered" evidence="1">
    <location>
        <begin position="1"/>
        <end position="27"/>
    </location>
</feature>
<evidence type="ECO:0000313" key="3">
    <source>
        <dbReference type="Proteomes" id="UP001175211"/>
    </source>
</evidence>